<evidence type="ECO:0000256" key="3">
    <source>
        <dbReference type="ARBA" id="ARBA00022491"/>
    </source>
</evidence>
<keyword evidence="6 8" id="KW-0539">Nucleus</keyword>
<dbReference type="GO" id="GO:0009734">
    <property type="term" value="P:auxin-activated signaling pathway"/>
    <property type="evidence" value="ECO:0007669"/>
    <property type="project" value="UniProtKB-UniRule"/>
</dbReference>
<dbReference type="STRING" id="210143.A0A1R3J109"/>
<dbReference type="Proteomes" id="UP000188268">
    <property type="component" value="Unassembled WGS sequence"/>
</dbReference>
<comment type="caution">
    <text evidence="10">The sequence shown here is derived from an EMBL/GenBank/DDBJ whole genome shotgun (WGS) entry which is preliminary data.</text>
</comment>
<dbReference type="PANTHER" id="PTHR31734:SF226">
    <property type="entry name" value="AUXIN-RESPONSIVE PROTEIN IAA17"/>
    <property type="match status" value="1"/>
</dbReference>
<dbReference type="AlphaFoldDB" id="A0A1R3J109"/>
<dbReference type="SUPFAM" id="SSF54277">
    <property type="entry name" value="CAD &amp; PB1 domains"/>
    <property type="match status" value="1"/>
</dbReference>
<evidence type="ECO:0000313" key="11">
    <source>
        <dbReference type="Proteomes" id="UP000188268"/>
    </source>
</evidence>
<evidence type="ECO:0000259" key="9">
    <source>
        <dbReference type="PROSITE" id="PS51745"/>
    </source>
</evidence>
<keyword evidence="11" id="KW-1185">Reference proteome</keyword>
<dbReference type="Pfam" id="PF02309">
    <property type="entry name" value="AUX_IAA"/>
    <property type="match status" value="1"/>
</dbReference>
<keyword evidence="3 8" id="KW-0678">Repressor</keyword>
<evidence type="ECO:0000256" key="8">
    <source>
        <dbReference type="RuleBase" id="RU004549"/>
    </source>
</evidence>
<feature type="domain" description="PB1" evidence="9">
    <location>
        <begin position="20"/>
        <end position="94"/>
    </location>
</feature>
<dbReference type="InterPro" id="IPR003311">
    <property type="entry name" value="AUX_IAA"/>
</dbReference>
<name>A0A1R3J109_COCAP</name>
<evidence type="ECO:0000256" key="5">
    <source>
        <dbReference type="ARBA" id="ARBA00023163"/>
    </source>
</evidence>
<sequence>MASHHPKNDDDAEPKLESGCLYVKVSMDDAPYLRKVDLKIYGSYKELSLALEKMFRCFTIASLEGGQTTQETILEERVKKEEVKTRKEDSLKND</sequence>
<dbReference type="PANTHER" id="PTHR31734">
    <property type="entry name" value="AUXIN-RESPONSIVE PROTEIN IAA17"/>
    <property type="match status" value="1"/>
</dbReference>
<dbReference type="InterPro" id="IPR053793">
    <property type="entry name" value="PB1-like"/>
</dbReference>
<evidence type="ECO:0000256" key="1">
    <source>
        <dbReference type="ARBA" id="ARBA00004123"/>
    </source>
</evidence>
<accession>A0A1R3J109</accession>
<evidence type="ECO:0000313" key="10">
    <source>
        <dbReference type="EMBL" id="OMO88512.1"/>
    </source>
</evidence>
<organism evidence="10 11">
    <name type="scientific">Corchorus capsularis</name>
    <name type="common">Jute</name>
    <dbReference type="NCBI Taxonomy" id="210143"/>
    <lineage>
        <taxon>Eukaryota</taxon>
        <taxon>Viridiplantae</taxon>
        <taxon>Streptophyta</taxon>
        <taxon>Embryophyta</taxon>
        <taxon>Tracheophyta</taxon>
        <taxon>Spermatophyta</taxon>
        <taxon>Magnoliopsida</taxon>
        <taxon>eudicotyledons</taxon>
        <taxon>Gunneridae</taxon>
        <taxon>Pentapetalae</taxon>
        <taxon>rosids</taxon>
        <taxon>malvids</taxon>
        <taxon>Malvales</taxon>
        <taxon>Malvaceae</taxon>
        <taxon>Grewioideae</taxon>
        <taxon>Apeibeae</taxon>
        <taxon>Corchorus</taxon>
    </lineage>
</organism>
<reference evidence="10 11" key="1">
    <citation type="submission" date="2013-09" db="EMBL/GenBank/DDBJ databases">
        <title>Corchorus capsularis genome sequencing.</title>
        <authorList>
            <person name="Alam M."/>
            <person name="Haque M.S."/>
            <person name="Islam M.S."/>
            <person name="Emdad E.M."/>
            <person name="Islam M.M."/>
            <person name="Ahmed B."/>
            <person name="Halim A."/>
            <person name="Hossen Q.M.M."/>
            <person name="Hossain M.Z."/>
            <person name="Ahmed R."/>
            <person name="Khan M.M."/>
            <person name="Islam R."/>
            <person name="Rashid M.M."/>
            <person name="Khan S.A."/>
            <person name="Rahman M.S."/>
            <person name="Alam M."/>
        </authorList>
    </citation>
    <scope>NUCLEOTIDE SEQUENCE [LARGE SCALE GENOMIC DNA]</scope>
    <source>
        <strain evidence="11">cv. CVL-1</strain>
        <tissue evidence="10">Whole seedling</tissue>
    </source>
</reference>
<evidence type="ECO:0000256" key="6">
    <source>
        <dbReference type="ARBA" id="ARBA00023242"/>
    </source>
</evidence>
<dbReference type="InterPro" id="IPR033389">
    <property type="entry name" value="AUX/IAA_dom"/>
</dbReference>
<comment type="similarity">
    <text evidence="2 8">Belongs to the Aux/IAA family.</text>
</comment>
<keyword evidence="5 8" id="KW-0804">Transcription</keyword>
<dbReference type="OrthoDB" id="7848332at2759"/>
<keyword evidence="4 8" id="KW-0805">Transcription regulation</keyword>
<evidence type="ECO:0000256" key="7">
    <source>
        <dbReference type="ARBA" id="ARBA00023294"/>
    </source>
</evidence>
<gene>
    <name evidence="10" type="ORF">CCACVL1_08327</name>
</gene>
<dbReference type="EMBL" id="AWWV01008978">
    <property type="protein sequence ID" value="OMO88512.1"/>
    <property type="molecule type" value="Genomic_DNA"/>
</dbReference>
<comment type="function">
    <text evidence="8">Aux/IAA proteins are short-lived transcriptional factors that function as repressors of early auxin response genes at low auxin concentrations.</text>
</comment>
<comment type="subcellular location">
    <subcellularLocation>
        <location evidence="1 8">Nucleus</location>
    </subcellularLocation>
</comment>
<dbReference type="GO" id="GO:0006355">
    <property type="term" value="P:regulation of DNA-templated transcription"/>
    <property type="evidence" value="ECO:0007669"/>
    <property type="project" value="InterPro"/>
</dbReference>
<evidence type="ECO:0000256" key="2">
    <source>
        <dbReference type="ARBA" id="ARBA00006728"/>
    </source>
</evidence>
<proteinExistence type="inferred from homology"/>
<evidence type="ECO:0000256" key="4">
    <source>
        <dbReference type="ARBA" id="ARBA00023015"/>
    </source>
</evidence>
<comment type="subunit">
    <text evidence="8">Homodimers and heterodimers.</text>
</comment>
<dbReference type="PROSITE" id="PS51745">
    <property type="entry name" value="PB1"/>
    <property type="match status" value="1"/>
</dbReference>
<dbReference type="Gene3D" id="3.10.20.90">
    <property type="entry name" value="Phosphatidylinositol 3-kinase Catalytic Subunit, Chain A, domain 1"/>
    <property type="match status" value="1"/>
</dbReference>
<dbReference type="Gramene" id="OMO88512">
    <property type="protein sequence ID" value="OMO88512"/>
    <property type="gene ID" value="CCACVL1_08327"/>
</dbReference>
<protein>
    <recommendedName>
        <fullName evidence="8">Auxin-responsive protein</fullName>
    </recommendedName>
</protein>
<keyword evidence="7 8" id="KW-0927">Auxin signaling pathway</keyword>
<dbReference type="GO" id="GO:0005634">
    <property type="term" value="C:nucleus"/>
    <property type="evidence" value="ECO:0007669"/>
    <property type="project" value="UniProtKB-SubCell"/>
</dbReference>